<evidence type="ECO:0000313" key="2">
    <source>
        <dbReference type="Proteomes" id="UP001499843"/>
    </source>
</evidence>
<evidence type="ECO:0000313" key="1">
    <source>
        <dbReference type="EMBL" id="GAA2216159.1"/>
    </source>
</evidence>
<reference evidence="1 2" key="1">
    <citation type="journal article" date="2019" name="Int. J. Syst. Evol. Microbiol.">
        <title>The Global Catalogue of Microorganisms (GCM) 10K type strain sequencing project: providing services to taxonomists for standard genome sequencing and annotation.</title>
        <authorList>
            <consortium name="The Broad Institute Genomics Platform"/>
            <consortium name="The Broad Institute Genome Sequencing Center for Infectious Disease"/>
            <person name="Wu L."/>
            <person name="Ma J."/>
        </authorList>
    </citation>
    <scope>NUCLEOTIDE SEQUENCE [LARGE SCALE GENOMIC DNA]</scope>
    <source>
        <strain evidence="1 2">JCM 16114</strain>
    </source>
</reference>
<dbReference type="EMBL" id="BAAAQX010000062">
    <property type="protein sequence ID" value="GAA2216159.1"/>
    <property type="molecule type" value="Genomic_DNA"/>
</dbReference>
<comment type="caution">
    <text evidence="1">The sequence shown here is derived from an EMBL/GenBank/DDBJ whole genome shotgun (WGS) entry which is preliminary data.</text>
</comment>
<proteinExistence type="predicted"/>
<organism evidence="1 2">
    <name type="scientific">Nonomuraea monospora</name>
    <dbReference type="NCBI Taxonomy" id="568818"/>
    <lineage>
        <taxon>Bacteria</taxon>
        <taxon>Bacillati</taxon>
        <taxon>Actinomycetota</taxon>
        <taxon>Actinomycetes</taxon>
        <taxon>Streptosporangiales</taxon>
        <taxon>Streptosporangiaceae</taxon>
        <taxon>Nonomuraea</taxon>
    </lineage>
</organism>
<sequence length="668" mass="71450">MTDRGAGIVSVAQGLGVRPPSCPDLEAALVRGERALFEDGDLQRARRWFDQAYVRAEECGDQAALAQAALGLGGIWVHEYRTAVEWEKVRVRQRHALSQVDPGSPLALRLRLRIQGEEDYRGGAHDGILRLLDQARGSGDALALAEALSLAHHCVLGPEHGKLRMQLSGELIGQAAVTGRRSDLIMGLMWRTVNLHLAADPHAERCMQELRAVLGEHPNLAIEFVVRALEVMLTIRAGRLEEAERLAGVCFERGVAAGDIDAIGWYGGQLGAIRWYQGRAPELLPALADLVNSPTLSPIDNSYVAALALAAAVAGDRRLATGHLARLRGRDLAEVPSSSSWLTAMYCVVEAAHLLQDADTAACAYALLSPYAHLPVIASLGVACFGSVRHSLGMAALTTGDLDLAIAHLREAVHDNLALGHWPAATLSRCRLGQALALRDGPADETARAELATAAREAADLGMVLPAVVGRPPRADGACRFRRDGRHWRVELNGRVALVDHSVGMAHLATLAANPGHEIPSADLAAGTAASAAASALAGKAAGRAAGGKRREGSRESVQPILDDVARNSYRRRLTGLQAEIDEHEAMHDLERAGALRMEREWLIAELAAATGMGGRARPFAGNEERARIAVGKAIRRALDRISAVDRTIGEELRATVQTGVRCSYRPR</sequence>
<gene>
    <name evidence="1" type="ORF">GCM10009850_116280</name>
</gene>
<keyword evidence="2" id="KW-1185">Reference proteome</keyword>
<accession>A0ABN3D3A2</accession>
<dbReference type="Proteomes" id="UP001499843">
    <property type="component" value="Unassembled WGS sequence"/>
</dbReference>
<protein>
    <submittedName>
        <fullName evidence="1">Uncharacterized protein</fullName>
    </submittedName>
</protein>
<name>A0ABN3D3A2_9ACTN</name>